<dbReference type="EMBL" id="CM044701">
    <property type="protein sequence ID" value="KAI5679896.1"/>
    <property type="molecule type" value="Genomic_DNA"/>
</dbReference>
<evidence type="ECO:0000313" key="1">
    <source>
        <dbReference type="EMBL" id="KAI5679896.1"/>
    </source>
</evidence>
<reference evidence="2" key="1">
    <citation type="journal article" date="2023" name="Nat. Plants">
        <title>Single-cell RNA sequencing provides a high-resolution roadmap for understanding the multicellular compartmentation of specialized metabolism.</title>
        <authorList>
            <person name="Sun S."/>
            <person name="Shen X."/>
            <person name="Li Y."/>
            <person name="Li Y."/>
            <person name="Wang S."/>
            <person name="Li R."/>
            <person name="Zhang H."/>
            <person name="Shen G."/>
            <person name="Guo B."/>
            <person name="Wei J."/>
            <person name="Xu J."/>
            <person name="St-Pierre B."/>
            <person name="Chen S."/>
            <person name="Sun C."/>
        </authorList>
    </citation>
    <scope>NUCLEOTIDE SEQUENCE [LARGE SCALE GENOMIC DNA]</scope>
</reference>
<sequence>MGVAAAPLAMEDSSTSTFWHASACQGKQTSAADIAKKTVLGKNQSSKKPCICSPTSHPGSFRCRLHRRDAPAVTHTRKTKTTTQTTIGLSRFARDAADAAAAIANQTTIFSVDKN</sequence>
<evidence type="ECO:0000313" key="2">
    <source>
        <dbReference type="Proteomes" id="UP001060085"/>
    </source>
</evidence>
<organism evidence="1 2">
    <name type="scientific">Catharanthus roseus</name>
    <name type="common">Madagascar periwinkle</name>
    <name type="synonym">Vinca rosea</name>
    <dbReference type="NCBI Taxonomy" id="4058"/>
    <lineage>
        <taxon>Eukaryota</taxon>
        <taxon>Viridiplantae</taxon>
        <taxon>Streptophyta</taxon>
        <taxon>Embryophyta</taxon>
        <taxon>Tracheophyta</taxon>
        <taxon>Spermatophyta</taxon>
        <taxon>Magnoliopsida</taxon>
        <taxon>eudicotyledons</taxon>
        <taxon>Gunneridae</taxon>
        <taxon>Pentapetalae</taxon>
        <taxon>asterids</taxon>
        <taxon>lamiids</taxon>
        <taxon>Gentianales</taxon>
        <taxon>Apocynaceae</taxon>
        <taxon>Rauvolfioideae</taxon>
        <taxon>Vinceae</taxon>
        <taxon>Catharanthinae</taxon>
        <taxon>Catharanthus</taxon>
    </lineage>
</organism>
<name>A0ACC0C4Q7_CATRO</name>
<dbReference type="Proteomes" id="UP001060085">
    <property type="component" value="Linkage Group LG01"/>
</dbReference>
<proteinExistence type="predicted"/>
<keyword evidence="2" id="KW-1185">Reference proteome</keyword>
<protein>
    <submittedName>
        <fullName evidence="1">Uncharacterized protein</fullName>
    </submittedName>
</protein>
<accession>A0ACC0C4Q7</accession>
<gene>
    <name evidence="1" type="ORF">M9H77_01123</name>
</gene>
<comment type="caution">
    <text evidence="1">The sequence shown here is derived from an EMBL/GenBank/DDBJ whole genome shotgun (WGS) entry which is preliminary data.</text>
</comment>